<dbReference type="Gene3D" id="3.40.190.10">
    <property type="entry name" value="Periplasmic binding protein-like II"/>
    <property type="match status" value="2"/>
</dbReference>
<dbReference type="InterPro" id="IPR019546">
    <property type="entry name" value="TAT_signal_bac_arc"/>
</dbReference>
<dbReference type="PANTHER" id="PTHR30006">
    <property type="entry name" value="THIAMINE-BINDING PERIPLASMIC PROTEIN-RELATED"/>
    <property type="match status" value="1"/>
</dbReference>
<accession>A0A225N2J4</accession>
<dbReference type="Pfam" id="PF13416">
    <property type="entry name" value="SBP_bac_8"/>
    <property type="match status" value="1"/>
</dbReference>
<protein>
    <submittedName>
        <fullName evidence="2">ABC transporter substrate-binding protein</fullName>
    </submittedName>
</protein>
<dbReference type="Proteomes" id="UP000214603">
    <property type="component" value="Unassembled WGS sequence"/>
</dbReference>
<dbReference type="InterPro" id="IPR006059">
    <property type="entry name" value="SBP"/>
</dbReference>
<dbReference type="RefSeq" id="WP_088601447.1">
    <property type="nucleotide sequence ID" value="NZ_NJIH01000001.1"/>
</dbReference>
<dbReference type="InterPro" id="IPR006311">
    <property type="entry name" value="TAT_signal"/>
</dbReference>
<dbReference type="EMBL" id="NJIH01000001">
    <property type="protein sequence ID" value="OWT66320.1"/>
    <property type="molecule type" value="Genomic_DNA"/>
</dbReference>
<reference evidence="3" key="1">
    <citation type="submission" date="2017-06" db="EMBL/GenBank/DDBJ databases">
        <title>Herbaspirillum phytohormonus sp. nov., isolated from the root nodule of Robinia pseudoacacia in lead-zinc mine.</title>
        <authorList>
            <person name="Fan M."/>
            <person name="Lin Y."/>
        </authorList>
    </citation>
    <scope>NUCLEOTIDE SEQUENCE [LARGE SCALE GENOMIC DNA]</scope>
    <source>
        <strain evidence="3">SC-089</strain>
    </source>
</reference>
<keyword evidence="3" id="KW-1185">Reference proteome</keyword>
<dbReference type="SUPFAM" id="SSF53850">
    <property type="entry name" value="Periplasmic binding protein-like II"/>
    <property type="match status" value="1"/>
</dbReference>
<proteinExistence type="predicted"/>
<name>A0A225N2J4_9BURK</name>
<keyword evidence="1" id="KW-0732">Signal</keyword>
<gene>
    <name evidence="2" type="ORF">CEY11_00845</name>
</gene>
<dbReference type="PROSITE" id="PS51318">
    <property type="entry name" value="TAT"/>
    <property type="match status" value="1"/>
</dbReference>
<dbReference type="NCBIfam" id="TIGR01409">
    <property type="entry name" value="TAT_signal_seq"/>
    <property type="match status" value="1"/>
</dbReference>
<evidence type="ECO:0000256" key="1">
    <source>
        <dbReference type="ARBA" id="ARBA00022729"/>
    </source>
</evidence>
<dbReference type="OrthoDB" id="366726at2"/>
<evidence type="ECO:0000313" key="3">
    <source>
        <dbReference type="Proteomes" id="UP000214603"/>
    </source>
</evidence>
<organism evidence="2 3">
    <name type="scientific">Candidimonas nitroreducens</name>
    <dbReference type="NCBI Taxonomy" id="683354"/>
    <lineage>
        <taxon>Bacteria</taxon>
        <taxon>Pseudomonadati</taxon>
        <taxon>Pseudomonadota</taxon>
        <taxon>Betaproteobacteria</taxon>
        <taxon>Burkholderiales</taxon>
        <taxon>Alcaligenaceae</taxon>
        <taxon>Candidimonas</taxon>
    </lineage>
</organism>
<dbReference type="AlphaFoldDB" id="A0A225N2J4"/>
<sequence length="342" mass="37122">MNKIDRREFLKLAGAAGLAGIPGLTPALAAESDVIAKGKAEGKAVFYANITSVSSVMKAFDADTGINGVYTRISSSKFIPTILTEFTAGKLLADVVQAPRPMLELLNAQGVLDAYQPPSAAGYPEWARKDPHMTMFGIEYVSYLYNKDHVKDADAPKRYEDLTDPKWKGKIVMADPSTHSSTISWLVGLKELVFKSESDWMQYLKGLAANKPMFVASFGPTPAPVESGEKLIGISMPKYIVTKAPAPLAWGPRSGQPLLGTPRAIGMPKHPPHPNAAKAFLEFWLSKKAMGLLASKVGEYVLAPGVYPPIEGIDKVKVLPVRDLPDSEIEKWGHQFGQIFAK</sequence>
<dbReference type="PANTHER" id="PTHR30006:SF2">
    <property type="entry name" value="ABC TRANSPORTER SUBSTRATE-BINDING PROTEIN"/>
    <property type="match status" value="1"/>
</dbReference>
<comment type="caution">
    <text evidence="2">The sequence shown here is derived from an EMBL/GenBank/DDBJ whole genome shotgun (WGS) entry which is preliminary data.</text>
</comment>
<evidence type="ECO:0000313" key="2">
    <source>
        <dbReference type="EMBL" id="OWT66320.1"/>
    </source>
</evidence>